<reference evidence="4 5" key="1">
    <citation type="submission" date="2019-06" db="EMBL/GenBank/DDBJ databases">
        <title>Vibrio cholerae phylogeny based on whole-genome sequencing reveals genetic diversity and population strucutre.</title>
        <authorList>
            <person name="Zhiqiu Y."/>
            <person name="Bin L."/>
            <person name="Lingyan J."/>
        </authorList>
    </citation>
    <scope>NUCLEOTIDE SEQUENCE [LARGE SCALE GENOMIC DNA]</scope>
    <source>
        <strain evidence="4 5">N2814</strain>
    </source>
</reference>
<protein>
    <submittedName>
        <fullName evidence="4">Uncharacterized protein</fullName>
    </submittedName>
</protein>
<keyword evidence="3" id="KW-0812">Transmembrane</keyword>
<organism evidence="4 5">
    <name type="scientific">Vibrio cholerae</name>
    <dbReference type="NCBI Taxonomy" id="666"/>
    <lineage>
        <taxon>Bacteria</taxon>
        <taxon>Pseudomonadati</taxon>
        <taxon>Pseudomonadota</taxon>
        <taxon>Gammaproteobacteria</taxon>
        <taxon>Vibrionales</taxon>
        <taxon>Vibrionaceae</taxon>
        <taxon>Vibrio</taxon>
    </lineage>
</organism>
<name>A0ABD7SLS6_VIBCL</name>
<gene>
    <name evidence="4" type="ORF">FXF03_09920</name>
</gene>
<sequence length="301" mass="34899">MDNKEEKKENWFVRGLIIAFCMLVVAMVIFSYFFVEPKGEVSSGIITLLLVLLILILSESFDNFSMGKLISISREVKKKDNEVQKLQKEKSDLLSQLITISSSQHQTQQHTNVYGDYHASKTATVERASPKEVQDKESDEQESNRTPQKAYRIDWRKVESIAMERYVSQKGLHSANIIPEAKLVTQFHGIDPVSNHQPIFDGYYKNDNREVFVEFRPNRGMHMILRERIYMMLSKINHYQNVKNVDAHLDLVWLNIPDEESRNGSTERFLHDFEPAIASGLLRISEIDISEEEMGQCKREV</sequence>
<evidence type="ECO:0000256" key="2">
    <source>
        <dbReference type="SAM" id="MobiDB-lite"/>
    </source>
</evidence>
<evidence type="ECO:0000313" key="4">
    <source>
        <dbReference type="EMBL" id="TXX65703.1"/>
    </source>
</evidence>
<feature type="coiled-coil region" evidence="1">
    <location>
        <begin position="69"/>
        <end position="96"/>
    </location>
</feature>
<keyword evidence="3" id="KW-0472">Membrane</keyword>
<proteinExistence type="predicted"/>
<comment type="caution">
    <text evidence="4">The sequence shown here is derived from an EMBL/GenBank/DDBJ whole genome shotgun (WGS) entry which is preliminary data.</text>
</comment>
<evidence type="ECO:0000256" key="1">
    <source>
        <dbReference type="SAM" id="Coils"/>
    </source>
</evidence>
<dbReference type="EMBL" id="VSIJ01000028">
    <property type="protein sequence ID" value="TXX65703.1"/>
    <property type="molecule type" value="Genomic_DNA"/>
</dbReference>
<accession>A0ABD7SLS6</accession>
<feature type="transmembrane region" description="Helical" evidence="3">
    <location>
        <begin position="41"/>
        <end position="58"/>
    </location>
</feature>
<keyword evidence="3" id="KW-1133">Transmembrane helix</keyword>
<dbReference type="AlphaFoldDB" id="A0ABD7SLS6"/>
<evidence type="ECO:0000313" key="5">
    <source>
        <dbReference type="Proteomes" id="UP000323819"/>
    </source>
</evidence>
<keyword evidence="1" id="KW-0175">Coiled coil</keyword>
<dbReference type="Proteomes" id="UP000323819">
    <property type="component" value="Unassembled WGS sequence"/>
</dbReference>
<evidence type="ECO:0000256" key="3">
    <source>
        <dbReference type="SAM" id="Phobius"/>
    </source>
</evidence>
<dbReference type="RefSeq" id="WP_148521928.1">
    <property type="nucleotide sequence ID" value="NZ_JACFTE010000017.1"/>
</dbReference>
<feature type="transmembrane region" description="Helical" evidence="3">
    <location>
        <begin position="12"/>
        <end position="35"/>
    </location>
</feature>
<feature type="region of interest" description="Disordered" evidence="2">
    <location>
        <begin position="125"/>
        <end position="148"/>
    </location>
</feature>